<organism evidence="8">
    <name type="scientific">Caenorhabditis brenneri</name>
    <name type="common">Nematode worm</name>
    <dbReference type="NCBI Taxonomy" id="135651"/>
    <lineage>
        <taxon>Eukaryota</taxon>
        <taxon>Metazoa</taxon>
        <taxon>Ecdysozoa</taxon>
        <taxon>Nematoda</taxon>
        <taxon>Chromadorea</taxon>
        <taxon>Rhabditida</taxon>
        <taxon>Rhabditina</taxon>
        <taxon>Rhabditomorpha</taxon>
        <taxon>Rhabditoidea</taxon>
        <taxon>Rhabditidae</taxon>
        <taxon>Peloderinae</taxon>
        <taxon>Caenorhabditis</taxon>
    </lineage>
</organism>
<dbReference type="PANTHER" id="PTHR47156:SF9">
    <property type="entry name" value="PROTEIN CBG26870"/>
    <property type="match status" value="1"/>
</dbReference>
<evidence type="ECO:0000259" key="6">
    <source>
        <dbReference type="PROSITE" id="PS50089"/>
    </source>
</evidence>
<accession>G0N7Z4</accession>
<dbReference type="Pfam" id="PF13445">
    <property type="entry name" value="zf-RING_UBOX"/>
    <property type="match status" value="1"/>
</dbReference>
<dbReference type="STRING" id="135651.G0N7Z4"/>
<feature type="transmembrane region" description="Helical" evidence="5">
    <location>
        <begin position="57"/>
        <end position="77"/>
    </location>
</feature>
<keyword evidence="5" id="KW-0812">Transmembrane</keyword>
<dbReference type="InterPro" id="IPR013083">
    <property type="entry name" value="Znf_RING/FYVE/PHD"/>
</dbReference>
<protein>
    <recommendedName>
        <fullName evidence="6">RING-type domain-containing protein</fullName>
    </recommendedName>
</protein>
<dbReference type="InterPro" id="IPR027370">
    <property type="entry name" value="Znf-RING_euk"/>
</dbReference>
<dbReference type="Gene3D" id="3.30.40.10">
    <property type="entry name" value="Zinc/RING finger domain, C3HC4 (zinc finger)"/>
    <property type="match status" value="1"/>
</dbReference>
<dbReference type="PROSITE" id="PS00518">
    <property type="entry name" value="ZF_RING_1"/>
    <property type="match status" value="1"/>
</dbReference>
<dbReference type="PROSITE" id="PS50089">
    <property type="entry name" value="ZF_RING_2"/>
    <property type="match status" value="1"/>
</dbReference>
<dbReference type="OrthoDB" id="5874122at2759"/>
<name>G0N7Z4_CAEBE</name>
<evidence type="ECO:0000256" key="5">
    <source>
        <dbReference type="SAM" id="Phobius"/>
    </source>
</evidence>
<keyword evidence="3" id="KW-0862">Zinc</keyword>
<dbReference type="InParanoid" id="G0N7Z4"/>
<dbReference type="PANTHER" id="PTHR47156">
    <property type="entry name" value="PROTEIN CBG20824"/>
    <property type="match status" value="1"/>
</dbReference>
<dbReference type="Proteomes" id="UP000008068">
    <property type="component" value="Unassembled WGS sequence"/>
</dbReference>
<gene>
    <name evidence="7" type="ORF">CAEBREN_00044</name>
</gene>
<dbReference type="InterPro" id="IPR001841">
    <property type="entry name" value="Znf_RING"/>
</dbReference>
<dbReference type="GO" id="GO:0008270">
    <property type="term" value="F:zinc ion binding"/>
    <property type="evidence" value="ECO:0007669"/>
    <property type="project" value="UniProtKB-KW"/>
</dbReference>
<evidence type="ECO:0000313" key="8">
    <source>
        <dbReference type="Proteomes" id="UP000008068"/>
    </source>
</evidence>
<dbReference type="SUPFAM" id="SSF57850">
    <property type="entry name" value="RING/U-box"/>
    <property type="match status" value="1"/>
</dbReference>
<keyword evidence="1" id="KW-0479">Metal-binding</keyword>
<feature type="transmembrane region" description="Helical" evidence="5">
    <location>
        <begin position="124"/>
        <end position="143"/>
    </location>
</feature>
<feature type="transmembrane region" description="Helical" evidence="5">
    <location>
        <begin position="164"/>
        <end position="187"/>
    </location>
</feature>
<keyword evidence="5" id="KW-1133">Transmembrane helix</keyword>
<evidence type="ECO:0000313" key="7">
    <source>
        <dbReference type="EMBL" id="EGT55120.1"/>
    </source>
</evidence>
<keyword evidence="8" id="KW-1185">Reference proteome</keyword>
<dbReference type="AlphaFoldDB" id="G0N7Z4"/>
<dbReference type="InterPro" id="IPR017907">
    <property type="entry name" value="Znf_RING_CS"/>
</dbReference>
<evidence type="ECO:0000256" key="1">
    <source>
        <dbReference type="ARBA" id="ARBA00022723"/>
    </source>
</evidence>
<dbReference type="EMBL" id="GL379849">
    <property type="protein sequence ID" value="EGT55120.1"/>
    <property type="molecule type" value="Genomic_DNA"/>
</dbReference>
<dbReference type="SMART" id="SM00184">
    <property type="entry name" value="RING"/>
    <property type="match status" value="1"/>
</dbReference>
<evidence type="ECO:0000256" key="3">
    <source>
        <dbReference type="ARBA" id="ARBA00022833"/>
    </source>
</evidence>
<feature type="transmembrane region" description="Helical" evidence="5">
    <location>
        <begin position="98"/>
        <end position="118"/>
    </location>
</feature>
<proteinExistence type="predicted"/>
<evidence type="ECO:0000256" key="2">
    <source>
        <dbReference type="ARBA" id="ARBA00022771"/>
    </source>
</evidence>
<feature type="transmembrane region" description="Helical" evidence="5">
    <location>
        <begin position="193"/>
        <end position="217"/>
    </location>
</feature>
<dbReference type="HOGENOM" id="CLU_051246_1_0_1"/>
<sequence length="309" mass="35174">MAVAMHSARGSGNNSDQRNIGIQIAIPFFYFVCNVYNLVNVFTYWKYVMKYHYHKTYVFIGIGIASILTASLIFWLVKKLCQKCFKELSGLKKCKMELLIGYSGMSICGYVISVSAIIFQKHHFLLLIAFISFISSIIIWFLFIAEHLLNYEVLGPEPRGRRNYFAVVFFIVGLAECFLTTHFFGSFSKHNPAVFVGSICFLLVKTELVSIIFNGVLLENTSRISDPVNYSSNASDCNICLLQYSNLVIPRILIGCGHTFCEICIRKLPRTLERVSCPLCRNITLLPCGRPDLLPKNYTVMDMIQERNL</sequence>
<keyword evidence="5" id="KW-0472">Membrane</keyword>
<reference evidence="8" key="1">
    <citation type="submission" date="2011-07" db="EMBL/GenBank/DDBJ databases">
        <authorList>
            <consortium name="Caenorhabditis brenneri Sequencing and Analysis Consortium"/>
            <person name="Wilson R.K."/>
        </authorList>
    </citation>
    <scope>NUCLEOTIDE SEQUENCE [LARGE SCALE GENOMIC DNA]</scope>
    <source>
        <strain evidence="8">PB2801</strain>
    </source>
</reference>
<dbReference type="InterPro" id="IPR052667">
    <property type="entry name" value="E3_ubiquitin-ligase_RING"/>
</dbReference>
<feature type="domain" description="RING-type" evidence="6">
    <location>
        <begin position="237"/>
        <end position="281"/>
    </location>
</feature>
<keyword evidence="2 4" id="KW-0863">Zinc-finger</keyword>
<feature type="transmembrane region" description="Helical" evidence="5">
    <location>
        <begin position="20"/>
        <end position="45"/>
    </location>
</feature>
<evidence type="ECO:0000256" key="4">
    <source>
        <dbReference type="PROSITE-ProRule" id="PRU00175"/>
    </source>
</evidence>